<keyword evidence="1" id="KW-0488">Methylation</keyword>
<dbReference type="Pfam" id="PF07963">
    <property type="entry name" value="N_methyl"/>
    <property type="match status" value="1"/>
</dbReference>
<keyword evidence="3" id="KW-1133">Transmembrane helix</keyword>
<evidence type="ECO:0000313" key="4">
    <source>
        <dbReference type="EMBL" id="TMI90737.1"/>
    </source>
</evidence>
<organism evidence="4 5">
    <name type="scientific">Candidatus Segetimicrobium genomatis</name>
    <dbReference type="NCBI Taxonomy" id="2569760"/>
    <lineage>
        <taxon>Bacteria</taxon>
        <taxon>Bacillati</taxon>
        <taxon>Candidatus Sysuimicrobiota</taxon>
        <taxon>Candidatus Sysuimicrobiia</taxon>
        <taxon>Candidatus Sysuimicrobiales</taxon>
        <taxon>Candidatus Segetimicrobiaceae</taxon>
        <taxon>Candidatus Segetimicrobium</taxon>
    </lineage>
</organism>
<feature type="transmembrane region" description="Helical" evidence="3">
    <location>
        <begin position="39"/>
        <end position="60"/>
    </location>
</feature>
<dbReference type="PANTHER" id="PTHR30093">
    <property type="entry name" value="GENERAL SECRETION PATHWAY PROTEIN G"/>
    <property type="match status" value="1"/>
</dbReference>
<keyword evidence="3" id="KW-0812">Transmembrane</keyword>
<dbReference type="Proteomes" id="UP000318509">
    <property type="component" value="Unassembled WGS sequence"/>
</dbReference>
<proteinExistence type="predicted"/>
<gene>
    <name evidence="4" type="ORF">E6H00_05815</name>
</gene>
<evidence type="ECO:0000256" key="3">
    <source>
        <dbReference type="SAM" id="Phobius"/>
    </source>
</evidence>
<dbReference type="SUPFAM" id="SSF54523">
    <property type="entry name" value="Pili subunits"/>
    <property type="match status" value="1"/>
</dbReference>
<evidence type="ECO:0000256" key="1">
    <source>
        <dbReference type="ARBA" id="ARBA00022481"/>
    </source>
</evidence>
<accession>A0A537K4N9</accession>
<evidence type="ECO:0000313" key="5">
    <source>
        <dbReference type="Proteomes" id="UP000318509"/>
    </source>
</evidence>
<keyword evidence="3" id="KW-0472">Membrane</keyword>
<comment type="caution">
    <text evidence="4">The sequence shown here is derived from an EMBL/GenBank/DDBJ whole genome shotgun (WGS) entry which is preliminary data.</text>
</comment>
<evidence type="ECO:0000256" key="2">
    <source>
        <dbReference type="SAM" id="MobiDB-lite"/>
    </source>
</evidence>
<sequence>MGIDSGQSDRRTGESVEPGPAGGARAVERRRDPQRAERGLTLMELVVVLSIIAVLVALALPRYIIPRRNAYRLEAENILQELKTMEWAYYQQWNAFTSNVTSAGLAMPGGSHWATPLLYTFSPGYIVFGTYGAVAPMAWSDIVYITLSSDGSSTSRSTF</sequence>
<feature type="region of interest" description="Disordered" evidence="2">
    <location>
        <begin position="1"/>
        <end position="33"/>
    </location>
</feature>
<dbReference type="EMBL" id="VBAK01000107">
    <property type="protein sequence ID" value="TMI90737.1"/>
    <property type="molecule type" value="Genomic_DNA"/>
</dbReference>
<dbReference type="AlphaFoldDB" id="A0A537K4N9"/>
<dbReference type="InterPro" id="IPR045584">
    <property type="entry name" value="Pilin-like"/>
</dbReference>
<dbReference type="InterPro" id="IPR012902">
    <property type="entry name" value="N_methyl_site"/>
</dbReference>
<dbReference type="Gene3D" id="3.30.700.10">
    <property type="entry name" value="Glycoprotein, Type 4 Pilin"/>
    <property type="match status" value="1"/>
</dbReference>
<name>A0A537K4N9_9BACT</name>
<dbReference type="PANTHER" id="PTHR30093:SF34">
    <property type="entry name" value="PREPILIN PEPTIDASE-DEPENDENT PROTEIN D"/>
    <property type="match status" value="1"/>
</dbReference>
<reference evidence="4 5" key="1">
    <citation type="journal article" date="2019" name="Nat. Microbiol.">
        <title>Mediterranean grassland soil C-N compound turnover is dependent on rainfall and depth, and is mediated by genomically divergent microorganisms.</title>
        <authorList>
            <person name="Diamond S."/>
            <person name="Andeer P.F."/>
            <person name="Li Z."/>
            <person name="Crits-Christoph A."/>
            <person name="Burstein D."/>
            <person name="Anantharaman K."/>
            <person name="Lane K.R."/>
            <person name="Thomas B.C."/>
            <person name="Pan C."/>
            <person name="Northen T.R."/>
            <person name="Banfield J.F."/>
        </authorList>
    </citation>
    <scope>NUCLEOTIDE SEQUENCE [LARGE SCALE GENOMIC DNA]</scope>
    <source>
        <strain evidence="4">NP_3</strain>
    </source>
</reference>
<protein>
    <submittedName>
        <fullName evidence="4">Prepilin-type N-terminal cleavage/methylation domain-containing protein</fullName>
    </submittedName>
</protein>
<dbReference type="NCBIfam" id="TIGR02532">
    <property type="entry name" value="IV_pilin_GFxxxE"/>
    <property type="match status" value="1"/>
</dbReference>